<proteinExistence type="predicted"/>
<geneLocation type="mitochondrion" evidence="2"/>
<gene>
    <name evidence="2" type="primary">atp8</name>
</gene>
<keyword evidence="1" id="KW-1133">Transmembrane helix</keyword>
<keyword evidence="1" id="KW-0812">Transmembrane</keyword>
<keyword evidence="2" id="KW-0496">Mitochondrion</keyword>
<protein>
    <submittedName>
        <fullName evidence="2">ATP synthase F0 subunit 8</fullName>
    </submittedName>
</protein>
<accession>A0A650F382</accession>
<organism evidence="2">
    <name type="scientific">Neilupotamon sinense</name>
    <dbReference type="NCBI Taxonomy" id="2682929"/>
    <lineage>
        <taxon>Eukaryota</taxon>
        <taxon>Metazoa</taxon>
        <taxon>Ecdysozoa</taxon>
        <taxon>Arthropoda</taxon>
        <taxon>Crustacea</taxon>
        <taxon>Multicrustacea</taxon>
        <taxon>Malacostraca</taxon>
        <taxon>Eumalacostraca</taxon>
        <taxon>Eucarida</taxon>
        <taxon>Decapoda</taxon>
        <taxon>Pleocyemata</taxon>
        <taxon>Brachyura</taxon>
        <taxon>Eubrachyura</taxon>
        <taxon>Potamoidea</taxon>
        <taxon>Potamidae</taxon>
        <taxon>Neilupotamon</taxon>
    </lineage>
</organism>
<keyword evidence="1" id="KW-0472">Membrane</keyword>
<reference evidence="2" key="1">
    <citation type="journal article" date="2019" name="Mol. Phylogenet. Evol.">
        <title>Phylogenetic implications of mitogenome rearrangements in East Asian potamiscine freshwater crabs (Brachyura: Potamidae).</title>
        <authorList>
            <person name="Zhang Z."/>
            <person name="Xing Y."/>
            <person name="Cheng J."/>
            <person name="Pan D."/>
            <person name="Lv L."/>
            <person name="Cumberlidge N."/>
            <person name="Sun H."/>
        </authorList>
    </citation>
    <scope>NUCLEOTIDE SEQUENCE</scope>
</reference>
<evidence type="ECO:0000313" key="2">
    <source>
        <dbReference type="EMBL" id="QGT77352.1"/>
    </source>
</evidence>
<evidence type="ECO:0000256" key="1">
    <source>
        <dbReference type="SAM" id="Phobius"/>
    </source>
</evidence>
<dbReference type="AlphaFoldDB" id="A0A650F382"/>
<feature type="transmembrane region" description="Helical" evidence="1">
    <location>
        <begin position="6"/>
        <end position="30"/>
    </location>
</feature>
<name>A0A650F382_9EUCA</name>
<dbReference type="EMBL" id="MN737143">
    <property type="protein sequence ID" value="QGT77352.1"/>
    <property type="molecule type" value="Genomic_DNA"/>
</dbReference>
<sequence length="52" mass="6377">MPQMAPIFWLSLLMYFLFSLMLFFTLNYFIKPFKGFTSFPLSYSFPTYLWKL</sequence>